<name>A0A4D9CZQ0_9STRA</name>
<organism evidence="6 7">
    <name type="scientific">Nannochloropsis salina CCMP1776</name>
    <dbReference type="NCBI Taxonomy" id="1027361"/>
    <lineage>
        <taxon>Eukaryota</taxon>
        <taxon>Sar</taxon>
        <taxon>Stramenopiles</taxon>
        <taxon>Ochrophyta</taxon>
        <taxon>Eustigmatophyceae</taxon>
        <taxon>Eustigmatales</taxon>
        <taxon>Monodopsidaceae</taxon>
        <taxon>Microchloropsis</taxon>
        <taxon>Microchloropsis salina</taxon>
    </lineage>
</organism>
<dbReference type="InterPro" id="IPR051337">
    <property type="entry name" value="OPA_Antiporter"/>
</dbReference>
<evidence type="ECO:0008006" key="8">
    <source>
        <dbReference type="Google" id="ProtNLM"/>
    </source>
</evidence>
<dbReference type="SUPFAM" id="SSF103473">
    <property type="entry name" value="MFS general substrate transporter"/>
    <property type="match status" value="1"/>
</dbReference>
<dbReference type="AlphaFoldDB" id="A0A4D9CZQ0"/>
<evidence type="ECO:0000256" key="2">
    <source>
        <dbReference type="ARBA" id="ARBA00022692"/>
    </source>
</evidence>
<dbReference type="InterPro" id="IPR000849">
    <property type="entry name" value="Sugar_P_transporter"/>
</dbReference>
<dbReference type="EMBL" id="SDOX01000070">
    <property type="protein sequence ID" value="TFJ83113.1"/>
    <property type="molecule type" value="Genomic_DNA"/>
</dbReference>
<dbReference type="GO" id="GO:0012505">
    <property type="term" value="C:endomembrane system"/>
    <property type="evidence" value="ECO:0007669"/>
    <property type="project" value="UniProtKB-SubCell"/>
</dbReference>
<evidence type="ECO:0000256" key="1">
    <source>
        <dbReference type="ARBA" id="ARBA00004127"/>
    </source>
</evidence>
<feature type="transmembrane region" description="Helical" evidence="5">
    <location>
        <begin position="444"/>
        <end position="463"/>
    </location>
</feature>
<dbReference type="Proteomes" id="UP000355283">
    <property type="component" value="Unassembled WGS sequence"/>
</dbReference>
<evidence type="ECO:0000256" key="5">
    <source>
        <dbReference type="SAM" id="Phobius"/>
    </source>
</evidence>
<evidence type="ECO:0000313" key="7">
    <source>
        <dbReference type="Proteomes" id="UP000355283"/>
    </source>
</evidence>
<protein>
    <recommendedName>
        <fullName evidence="8">Major facilitator superfamily (MFS) profile domain-containing protein</fullName>
    </recommendedName>
</protein>
<keyword evidence="4 5" id="KW-0472">Membrane</keyword>
<dbReference type="PANTHER" id="PTHR43826">
    <property type="entry name" value="GLUCOSE-6-PHOSPHATE EXCHANGER SLC37A4"/>
    <property type="match status" value="1"/>
</dbReference>
<dbReference type="PANTHER" id="PTHR43826:SF3">
    <property type="entry name" value="GLUCOSE-6-PHOSPHATE EXCHANGER SLC37A4"/>
    <property type="match status" value="1"/>
</dbReference>
<keyword evidence="2 5" id="KW-0812">Transmembrane</keyword>
<feature type="transmembrane region" description="Helical" evidence="5">
    <location>
        <begin position="321"/>
        <end position="339"/>
    </location>
</feature>
<comment type="caution">
    <text evidence="6">The sequence shown here is derived from an EMBL/GenBank/DDBJ whole genome shotgun (WGS) entry which is preliminary data.</text>
</comment>
<dbReference type="PIRSF" id="PIRSF002808">
    <property type="entry name" value="Hexose_phosphate_transp"/>
    <property type="match status" value="1"/>
</dbReference>
<accession>A0A4D9CZQ0</accession>
<reference evidence="6 7" key="1">
    <citation type="submission" date="2019-01" db="EMBL/GenBank/DDBJ databases">
        <title>Nuclear Genome Assembly of the Microalgal Biofuel strain Nannochloropsis salina CCMP1776.</title>
        <authorList>
            <person name="Hovde B."/>
        </authorList>
    </citation>
    <scope>NUCLEOTIDE SEQUENCE [LARGE SCALE GENOMIC DNA]</scope>
    <source>
        <strain evidence="6 7">CCMP1776</strain>
    </source>
</reference>
<dbReference type="GO" id="GO:0016020">
    <property type="term" value="C:membrane"/>
    <property type="evidence" value="ECO:0007669"/>
    <property type="project" value="InterPro"/>
</dbReference>
<evidence type="ECO:0000313" key="6">
    <source>
        <dbReference type="EMBL" id="TFJ83113.1"/>
    </source>
</evidence>
<evidence type="ECO:0000256" key="3">
    <source>
        <dbReference type="ARBA" id="ARBA00022989"/>
    </source>
</evidence>
<gene>
    <name evidence="6" type="ORF">NSK_005582</name>
</gene>
<dbReference type="InterPro" id="IPR036259">
    <property type="entry name" value="MFS_trans_sf"/>
</dbReference>
<dbReference type="Gene3D" id="1.20.1250.20">
    <property type="entry name" value="MFS general substrate transporter like domains"/>
    <property type="match status" value="2"/>
</dbReference>
<keyword evidence="3 5" id="KW-1133">Transmembrane helix</keyword>
<dbReference type="OrthoDB" id="190306at2759"/>
<comment type="subcellular location">
    <subcellularLocation>
        <location evidence="1">Endomembrane system</location>
        <topology evidence="1">Multi-pass membrane protein</topology>
    </subcellularLocation>
</comment>
<sequence length="520" mass="56068">MSGIEQLAEGRHTRRRIFGSLGRSPAASTPLVVTGLFQGYLAYNIARKALAVAAPGLQGGEGLTKTDLGVVSSSFTVTYGVSKFAGSVITGHVCAGPLLLALGGSWRRIMQGAGVTALLSGGLAWVLTGGDEEAADEKDGWFLKARREGEEGREVLLAWANNQDWRAVVAKAVEWIFGGEWEGRREGGREGRKEGRRRGEGCQIEDAQRRLETSDPLLLLSRLPNSLRDRLFSLFPFLFRFASRSLFCDVSLIMACSFPSSLASPPLCLPPPVVKRILRPEVAALFFADSLIYFVIKGLADWSVLVLTETKGLSEKEAVNVFFYCELGAILGSFASGWVSDQVGGLRTSTSSVFSLLALPCLYATQKMPFPGLSPLSFAYFVLGIFVNGPKTLSGIALRQLVPPSMAGTAMGVQGLIGQVGASWAGAPVGFVAQHWGWGAIRHLWAASLLASAGLLSAPGLIVKARRAAERHRGKEGPLIKLFNYYIPPEEERMEALRAAQAARVEQVKGSGRRREKKED</sequence>
<feature type="transmembrane region" description="Helical" evidence="5">
    <location>
        <begin position="377"/>
        <end position="398"/>
    </location>
</feature>
<proteinExistence type="predicted"/>
<keyword evidence="7" id="KW-1185">Reference proteome</keyword>
<dbReference type="GO" id="GO:0061513">
    <property type="term" value="F:glucose 6-phosphate:phosphate antiporter activity"/>
    <property type="evidence" value="ECO:0007669"/>
    <property type="project" value="TreeGrafter"/>
</dbReference>
<dbReference type="GO" id="GO:0035435">
    <property type="term" value="P:phosphate ion transmembrane transport"/>
    <property type="evidence" value="ECO:0007669"/>
    <property type="project" value="TreeGrafter"/>
</dbReference>
<evidence type="ECO:0000256" key="4">
    <source>
        <dbReference type="ARBA" id="ARBA00023136"/>
    </source>
</evidence>